<dbReference type="PANTHER" id="PTHR30193:SF41">
    <property type="entry name" value="DIACETYLCHITOBIOSE UPTAKE SYSTEM PERMEASE PROTEIN NGCF"/>
    <property type="match status" value="1"/>
</dbReference>
<evidence type="ECO:0000256" key="6">
    <source>
        <dbReference type="ARBA" id="ARBA00023136"/>
    </source>
</evidence>
<dbReference type="PANTHER" id="PTHR30193">
    <property type="entry name" value="ABC TRANSPORTER PERMEASE PROTEIN"/>
    <property type="match status" value="1"/>
</dbReference>
<keyword evidence="6 7" id="KW-0472">Membrane</keyword>
<evidence type="ECO:0000256" key="1">
    <source>
        <dbReference type="ARBA" id="ARBA00004651"/>
    </source>
</evidence>
<keyword evidence="3" id="KW-1003">Cell membrane</keyword>
<evidence type="ECO:0000256" key="7">
    <source>
        <dbReference type="RuleBase" id="RU363032"/>
    </source>
</evidence>
<accession>A0ABW4V5X1</accession>
<feature type="transmembrane region" description="Helical" evidence="7">
    <location>
        <begin position="84"/>
        <end position="107"/>
    </location>
</feature>
<dbReference type="Proteomes" id="UP001597338">
    <property type="component" value="Unassembled WGS sequence"/>
</dbReference>
<feature type="domain" description="ABC transmembrane type-1" evidence="8">
    <location>
        <begin position="80"/>
        <end position="294"/>
    </location>
</feature>
<dbReference type="InterPro" id="IPR035906">
    <property type="entry name" value="MetI-like_sf"/>
</dbReference>
<protein>
    <submittedName>
        <fullName evidence="9">Carbohydrate ABC transporter permease</fullName>
    </submittedName>
</protein>
<dbReference type="PROSITE" id="PS50928">
    <property type="entry name" value="ABC_TM1"/>
    <property type="match status" value="1"/>
</dbReference>
<proteinExistence type="inferred from homology"/>
<comment type="caution">
    <text evidence="9">The sequence shown here is derived from an EMBL/GenBank/DDBJ whole genome shotgun (WGS) entry which is preliminary data.</text>
</comment>
<keyword evidence="2 7" id="KW-0813">Transport</keyword>
<keyword evidence="5 7" id="KW-1133">Transmembrane helix</keyword>
<dbReference type="CDD" id="cd06261">
    <property type="entry name" value="TM_PBP2"/>
    <property type="match status" value="1"/>
</dbReference>
<evidence type="ECO:0000256" key="2">
    <source>
        <dbReference type="ARBA" id="ARBA00022448"/>
    </source>
</evidence>
<dbReference type="InterPro" id="IPR051393">
    <property type="entry name" value="ABC_transporter_permease"/>
</dbReference>
<dbReference type="Gene3D" id="1.10.3720.10">
    <property type="entry name" value="MetI-like"/>
    <property type="match status" value="1"/>
</dbReference>
<gene>
    <name evidence="9" type="ORF">ACFSL2_06945</name>
</gene>
<feature type="transmembrane region" description="Helical" evidence="7">
    <location>
        <begin position="278"/>
        <end position="297"/>
    </location>
</feature>
<evidence type="ECO:0000256" key="3">
    <source>
        <dbReference type="ARBA" id="ARBA00022475"/>
    </source>
</evidence>
<dbReference type="Pfam" id="PF00528">
    <property type="entry name" value="BPD_transp_1"/>
    <property type="match status" value="1"/>
</dbReference>
<keyword evidence="4 7" id="KW-0812">Transmembrane</keyword>
<dbReference type="SUPFAM" id="SSF161098">
    <property type="entry name" value="MetI-like"/>
    <property type="match status" value="1"/>
</dbReference>
<feature type="transmembrane region" description="Helical" evidence="7">
    <location>
        <begin position="167"/>
        <end position="194"/>
    </location>
</feature>
<dbReference type="EMBL" id="JBHUHF010000001">
    <property type="protein sequence ID" value="MFD2025243.1"/>
    <property type="molecule type" value="Genomic_DNA"/>
</dbReference>
<dbReference type="InterPro" id="IPR000515">
    <property type="entry name" value="MetI-like"/>
</dbReference>
<feature type="transmembrane region" description="Helical" evidence="7">
    <location>
        <begin position="119"/>
        <end position="138"/>
    </location>
</feature>
<sequence length="303" mass="32425">MTVPTTGRWGVRTRGAPPPRARGWVYLAPLLAALGVWVYGPALVTLGLSFADWRLTDTPTWSGLDNLRTLFADGDFVRSAGQTVLYALALLPFATVVPLVIATILWMRPGRAATVYRSLLFLPVMVAPVSVAVAWRFLLNPLNGLLAQGLQAVGLPTVDLLGTPSTALVTVVLVTAARVTAFNMLLYGAALSGLDRRLLEAARLERASAWETMRFVVLPQLVRPTIVLALLSLVLAGQWTFTNVAVLTQGGPDNATDSVYYRIYTLGFTFFQIGPTSAAAMLVLAALAAVGAAVALVQRRARP</sequence>
<comment type="similarity">
    <text evidence="7">Belongs to the binding-protein-dependent transport system permease family.</text>
</comment>
<evidence type="ECO:0000313" key="10">
    <source>
        <dbReference type="Proteomes" id="UP001597338"/>
    </source>
</evidence>
<evidence type="ECO:0000313" key="9">
    <source>
        <dbReference type="EMBL" id="MFD2025243.1"/>
    </source>
</evidence>
<dbReference type="RefSeq" id="WP_377197149.1">
    <property type="nucleotide sequence ID" value="NZ_JBHUHF010000001.1"/>
</dbReference>
<feature type="transmembrane region" description="Helical" evidence="7">
    <location>
        <begin position="215"/>
        <end position="236"/>
    </location>
</feature>
<keyword evidence="10" id="KW-1185">Reference proteome</keyword>
<comment type="subcellular location">
    <subcellularLocation>
        <location evidence="1 7">Cell membrane</location>
        <topology evidence="1 7">Multi-pass membrane protein</topology>
    </subcellularLocation>
</comment>
<name>A0ABW4V5X1_9MICO</name>
<organism evidence="9 10">
    <name type="scientific">Promicromonospora aerolata</name>
    <dbReference type="NCBI Taxonomy" id="195749"/>
    <lineage>
        <taxon>Bacteria</taxon>
        <taxon>Bacillati</taxon>
        <taxon>Actinomycetota</taxon>
        <taxon>Actinomycetes</taxon>
        <taxon>Micrococcales</taxon>
        <taxon>Promicromonosporaceae</taxon>
        <taxon>Promicromonospora</taxon>
    </lineage>
</organism>
<reference evidence="10" key="1">
    <citation type="journal article" date="2019" name="Int. J. Syst. Evol. Microbiol.">
        <title>The Global Catalogue of Microorganisms (GCM) 10K type strain sequencing project: providing services to taxonomists for standard genome sequencing and annotation.</title>
        <authorList>
            <consortium name="The Broad Institute Genomics Platform"/>
            <consortium name="The Broad Institute Genome Sequencing Center for Infectious Disease"/>
            <person name="Wu L."/>
            <person name="Ma J."/>
        </authorList>
    </citation>
    <scope>NUCLEOTIDE SEQUENCE [LARGE SCALE GENOMIC DNA]</scope>
    <source>
        <strain evidence="10">CCM 7043</strain>
    </source>
</reference>
<evidence type="ECO:0000256" key="5">
    <source>
        <dbReference type="ARBA" id="ARBA00022989"/>
    </source>
</evidence>
<evidence type="ECO:0000259" key="8">
    <source>
        <dbReference type="PROSITE" id="PS50928"/>
    </source>
</evidence>
<evidence type="ECO:0000256" key="4">
    <source>
        <dbReference type="ARBA" id="ARBA00022692"/>
    </source>
</evidence>
<feature type="transmembrane region" description="Helical" evidence="7">
    <location>
        <begin position="24"/>
        <end position="51"/>
    </location>
</feature>